<dbReference type="EMBL" id="LAZR01025972">
    <property type="protein sequence ID" value="KKL70191.1"/>
    <property type="molecule type" value="Genomic_DNA"/>
</dbReference>
<evidence type="ECO:0000313" key="2">
    <source>
        <dbReference type="EMBL" id="KKL70191.1"/>
    </source>
</evidence>
<organism evidence="2">
    <name type="scientific">marine sediment metagenome</name>
    <dbReference type="NCBI Taxonomy" id="412755"/>
    <lineage>
        <taxon>unclassified sequences</taxon>
        <taxon>metagenomes</taxon>
        <taxon>ecological metagenomes</taxon>
    </lineage>
</organism>
<dbReference type="Pfam" id="PF00903">
    <property type="entry name" value="Glyoxalase"/>
    <property type="match status" value="1"/>
</dbReference>
<comment type="caution">
    <text evidence="2">The sequence shown here is derived from an EMBL/GenBank/DDBJ whole genome shotgun (WGS) entry which is preliminary data.</text>
</comment>
<proteinExistence type="predicted"/>
<dbReference type="PANTHER" id="PTHR34109">
    <property type="entry name" value="BNAUNNG04460D PROTEIN-RELATED"/>
    <property type="match status" value="1"/>
</dbReference>
<dbReference type="PROSITE" id="PS51819">
    <property type="entry name" value="VOC"/>
    <property type="match status" value="1"/>
</dbReference>
<sequence length="138" mass="15905">MDKIFDTFRPEGFGTVNGYLFVENPKELIKFLKSTFDAQEINRSANPQNGDIQNVILKIGNSCIMISQARGQFLNMRTAFYLYVDNVDKVHNRAVENGAKVEFEPADMDYEDRQSGIVDPSGNYWWISKRLVKKGYHE</sequence>
<dbReference type="AlphaFoldDB" id="A0A0F9EVC6"/>
<dbReference type="InterPro" id="IPR037523">
    <property type="entry name" value="VOC_core"/>
</dbReference>
<protein>
    <recommendedName>
        <fullName evidence="1">VOC domain-containing protein</fullName>
    </recommendedName>
</protein>
<evidence type="ECO:0000259" key="1">
    <source>
        <dbReference type="PROSITE" id="PS51819"/>
    </source>
</evidence>
<dbReference type="InterPro" id="IPR029068">
    <property type="entry name" value="Glyas_Bleomycin-R_OHBP_Dase"/>
</dbReference>
<dbReference type="Gene3D" id="3.30.720.120">
    <property type="match status" value="1"/>
</dbReference>
<feature type="domain" description="VOC" evidence="1">
    <location>
        <begin position="12"/>
        <end position="130"/>
    </location>
</feature>
<name>A0A0F9EVC6_9ZZZZ</name>
<dbReference type="SUPFAM" id="SSF54593">
    <property type="entry name" value="Glyoxalase/Bleomycin resistance protein/Dihydroxybiphenyl dioxygenase"/>
    <property type="match status" value="1"/>
</dbReference>
<dbReference type="PANTHER" id="PTHR34109:SF1">
    <property type="entry name" value="VOC DOMAIN-CONTAINING PROTEIN"/>
    <property type="match status" value="1"/>
</dbReference>
<dbReference type="Gene3D" id="3.30.720.110">
    <property type="match status" value="1"/>
</dbReference>
<accession>A0A0F9EVC6</accession>
<dbReference type="InterPro" id="IPR004360">
    <property type="entry name" value="Glyas_Fos-R_dOase_dom"/>
</dbReference>
<reference evidence="2" key="1">
    <citation type="journal article" date="2015" name="Nature">
        <title>Complex archaea that bridge the gap between prokaryotes and eukaryotes.</title>
        <authorList>
            <person name="Spang A."/>
            <person name="Saw J.H."/>
            <person name="Jorgensen S.L."/>
            <person name="Zaremba-Niedzwiedzka K."/>
            <person name="Martijn J."/>
            <person name="Lind A.E."/>
            <person name="van Eijk R."/>
            <person name="Schleper C."/>
            <person name="Guy L."/>
            <person name="Ettema T.J."/>
        </authorList>
    </citation>
    <scope>NUCLEOTIDE SEQUENCE</scope>
</reference>
<gene>
    <name evidence="2" type="ORF">LCGC14_2107390</name>
</gene>